<comment type="catalytic activity">
    <reaction evidence="8 10">
        <text>dITP + H2O = dIMP + diphosphate + H(+)</text>
        <dbReference type="Rhea" id="RHEA:28342"/>
        <dbReference type="ChEBI" id="CHEBI:15377"/>
        <dbReference type="ChEBI" id="CHEBI:15378"/>
        <dbReference type="ChEBI" id="CHEBI:33019"/>
        <dbReference type="ChEBI" id="CHEBI:61194"/>
        <dbReference type="ChEBI" id="CHEBI:61382"/>
        <dbReference type="EC" id="3.6.1.66"/>
    </reaction>
</comment>
<dbReference type="FunFam" id="3.90.950.10:FF:000001">
    <property type="entry name" value="dITP/XTP pyrophosphatase"/>
    <property type="match status" value="1"/>
</dbReference>
<evidence type="ECO:0000256" key="6">
    <source>
        <dbReference type="ARBA" id="ARBA00022842"/>
    </source>
</evidence>
<dbReference type="GO" id="GO:0017111">
    <property type="term" value="F:ribonucleoside triphosphate phosphatase activity"/>
    <property type="evidence" value="ECO:0007669"/>
    <property type="project" value="InterPro"/>
</dbReference>
<evidence type="ECO:0000256" key="2">
    <source>
        <dbReference type="ARBA" id="ARBA00011738"/>
    </source>
</evidence>
<dbReference type="GO" id="GO:0035870">
    <property type="term" value="F:dITP diphosphatase activity"/>
    <property type="evidence" value="ECO:0007669"/>
    <property type="project" value="UniProtKB-UniRule"/>
</dbReference>
<proteinExistence type="inferred from homology"/>
<comment type="similarity">
    <text evidence="1 10 11">Belongs to the HAM1 NTPase family.</text>
</comment>
<dbReference type="SUPFAM" id="SSF52972">
    <property type="entry name" value="ITPase-like"/>
    <property type="match status" value="1"/>
</dbReference>
<accession>A0A2H3P1W8</accession>
<feature type="active site" description="Proton acceptor" evidence="10">
    <location>
        <position position="73"/>
    </location>
</feature>
<reference evidence="12 13" key="1">
    <citation type="submission" date="2017-10" db="EMBL/GenBank/DDBJ databases">
        <title>Draft genome of Longimonas halophila.</title>
        <authorList>
            <person name="Goh K.M."/>
            <person name="Shamsir M.S."/>
            <person name="Lim S.W."/>
        </authorList>
    </citation>
    <scope>NUCLEOTIDE SEQUENCE [LARGE SCALE GENOMIC DNA]</scope>
    <source>
        <strain evidence="12 13">KCTC 42399</strain>
    </source>
</reference>
<dbReference type="GO" id="GO:0000166">
    <property type="term" value="F:nucleotide binding"/>
    <property type="evidence" value="ECO:0007669"/>
    <property type="project" value="UniProtKB-KW"/>
</dbReference>
<dbReference type="GO" id="GO:0005829">
    <property type="term" value="C:cytosol"/>
    <property type="evidence" value="ECO:0007669"/>
    <property type="project" value="TreeGrafter"/>
</dbReference>
<dbReference type="GO" id="GO:0036220">
    <property type="term" value="F:ITP diphosphatase activity"/>
    <property type="evidence" value="ECO:0007669"/>
    <property type="project" value="UniProtKB-UniRule"/>
</dbReference>
<evidence type="ECO:0000256" key="4">
    <source>
        <dbReference type="ARBA" id="ARBA00022741"/>
    </source>
</evidence>
<evidence type="ECO:0000256" key="9">
    <source>
        <dbReference type="ARBA" id="ARBA00052017"/>
    </source>
</evidence>
<dbReference type="PANTHER" id="PTHR11067">
    <property type="entry name" value="INOSINE TRIPHOSPHATE PYROPHOSPHATASE/HAM1 PROTEIN"/>
    <property type="match status" value="1"/>
</dbReference>
<dbReference type="PANTHER" id="PTHR11067:SF9">
    <property type="entry name" value="INOSINE TRIPHOSPHATE PYROPHOSPHATASE"/>
    <property type="match status" value="1"/>
</dbReference>
<comment type="cofactor">
    <cofactor evidence="10">
        <name>Mg(2+)</name>
        <dbReference type="ChEBI" id="CHEBI:18420"/>
    </cofactor>
    <text evidence="10">Binds 1 Mg(2+) ion per subunit.</text>
</comment>
<dbReference type="InterPro" id="IPR020922">
    <property type="entry name" value="dITP/XTP_pyrophosphatase"/>
</dbReference>
<dbReference type="GO" id="GO:0046872">
    <property type="term" value="F:metal ion binding"/>
    <property type="evidence" value="ECO:0007669"/>
    <property type="project" value="UniProtKB-KW"/>
</dbReference>
<evidence type="ECO:0000256" key="8">
    <source>
        <dbReference type="ARBA" id="ARBA00051875"/>
    </source>
</evidence>
<evidence type="ECO:0000313" key="12">
    <source>
        <dbReference type="EMBL" id="PEN04999.1"/>
    </source>
</evidence>
<dbReference type="OrthoDB" id="9807456at2"/>
<dbReference type="Proteomes" id="UP000221024">
    <property type="component" value="Unassembled WGS sequence"/>
</dbReference>
<dbReference type="InterPro" id="IPR029001">
    <property type="entry name" value="ITPase-like_fam"/>
</dbReference>
<keyword evidence="7 10" id="KW-0546">Nucleotide metabolism</keyword>
<comment type="function">
    <text evidence="10">Pyrophosphatase that catalyzes the hydrolysis of nucleoside triphosphates to their monophosphate derivatives, with a high preference for the non-canonical purine nucleotides XTP (xanthosine triphosphate), dITP (deoxyinosine triphosphate) and ITP. Seems to function as a house-cleaning enzyme that removes non-canonical purine nucleotides from the nucleotide pool, thus preventing their incorporation into DNA/RNA and avoiding chromosomal lesions.</text>
</comment>
<dbReference type="AlphaFoldDB" id="A0A2H3P1W8"/>
<dbReference type="CDD" id="cd00515">
    <property type="entry name" value="HAM1"/>
    <property type="match status" value="1"/>
</dbReference>
<feature type="binding site" evidence="10">
    <location>
        <position position="74"/>
    </location>
    <ligand>
        <name>substrate</name>
    </ligand>
</feature>
<feature type="binding site" evidence="10">
    <location>
        <begin position="11"/>
        <end position="16"/>
    </location>
    <ligand>
        <name>substrate</name>
    </ligand>
</feature>
<dbReference type="Pfam" id="PF01725">
    <property type="entry name" value="Ham1p_like"/>
    <property type="match status" value="1"/>
</dbReference>
<gene>
    <name evidence="12" type="primary">rdgB</name>
    <name evidence="12" type="ORF">CRI93_14150</name>
</gene>
<comment type="catalytic activity">
    <reaction evidence="9 10">
        <text>XTP + H2O = XMP + diphosphate + H(+)</text>
        <dbReference type="Rhea" id="RHEA:28610"/>
        <dbReference type="ChEBI" id="CHEBI:15377"/>
        <dbReference type="ChEBI" id="CHEBI:15378"/>
        <dbReference type="ChEBI" id="CHEBI:33019"/>
        <dbReference type="ChEBI" id="CHEBI:57464"/>
        <dbReference type="ChEBI" id="CHEBI:61314"/>
        <dbReference type="EC" id="3.6.1.66"/>
    </reaction>
</comment>
<evidence type="ECO:0000256" key="1">
    <source>
        <dbReference type="ARBA" id="ARBA00008023"/>
    </source>
</evidence>
<organism evidence="12 13">
    <name type="scientific">Longimonas halophila</name>
    <dbReference type="NCBI Taxonomy" id="1469170"/>
    <lineage>
        <taxon>Bacteria</taxon>
        <taxon>Pseudomonadati</taxon>
        <taxon>Rhodothermota</taxon>
        <taxon>Rhodothermia</taxon>
        <taxon>Rhodothermales</taxon>
        <taxon>Salisaetaceae</taxon>
        <taxon>Longimonas</taxon>
    </lineage>
</organism>
<feature type="binding site" evidence="10">
    <location>
        <begin position="181"/>
        <end position="182"/>
    </location>
    <ligand>
        <name>substrate</name>
    </ligand>
</feature>
<evidence type="ECO:0000256" key="7">
    <source>
        <dbReference type="ARBA" id="ARBA00023080"/>
    </source>
</evidence>
<evidence type="ECO:0000256" key="5">
    <source>
        <dbReference type="ARBA" id="ARBA00022801"/>
    </source>
</evidence>
<keyword evidence="6 10" id="KW-0460">Magnesium</keyword>
<comment type="subunit">
    <text evidence="2 10">Homodimer.</text>
</comment>
<keyword evidence="5 10" id="KW-0378">Hydrolase</keyword>
<evidence type="ECO:0000256" key="3">
    <source>
        <dbReference type="ARBA" id="ARBA00022723"/>
    </source>
</evidence>
<keyword evidence="3 10" id="KW-0479">Metal-binding</keyword>
<keyword evidence="4 10" id="KW-0547">Nucleotide-binding</keyword>
<evidence type="ECO:0000256" key="10">
    <source>
        <dbReference type="HAMAP-Rule" id="MF_01405"/>
    </source>
</evidence>
<feature type="binding site" evidence="10">
    <location>
        <position position="176"/>
    </location>
    <ligand>
        <name>substrate</name>
    </ligand>
</feature>
<keyword evidence="13" id="KW-1185">Reference proteome</keyword>
<feature type="binding site" evidence="10">
    <location>
        <begin position="153"/>
        <end position="156"/>
    </location>
    <ligand>
        <name>substrate</name>
    </ligand>
</feature>
<dbReference type="NCBIfam" id="TIGR00042">
    <property type="entry name" value="RdgB/HAM1 family non-canonical purine NTP pyrophosphatase"/>
    <property type="match status" value="1"/>
</dbReference>
<protein>
    <recommendedName>
        <fullName evidence="10">dITP/XTP pyrophosphatase</fullName>
        <ecNumber evidence="10">3.6.1.66</ecNumber>
    </recommendedName>
    <alternativeName>
        <fullName evidence="10">Non-canonical purine NTP pyrophosphatase</fullName>
    </alternativeName>
    <alternativeName>
        <fullName evidence="10">Non-standard purine NTP pyrophosphatase</fullName>
    </alternativeName>
    <alternativeName>
        <fullName evidence="10">Nucleoside-triphosphate diphosphatase</fullName>
    </alternativeName>
    <alternativeName>
        <fullName evidence="10">Nucleoside-triphosphate pyrophosphatase</fullName>
        <shortName evidence="10">NTPase</shortName>
    </alternativeName>
</protein>
<comment type="caution">
    <text evidence="12">The sequence shown here is derived from an EMBL/GenBank/DDBJ whole genome shotgun (WGS) entry which is preliminary data.</text>
</comment>
<comment type="catalytic activity">
    <reaction evidence="10">
        <text>ITP + H2O = IMP + diphosphate + H(+)</text>
        <dbReference type="Rhea" id="RHEA:29399"/>
        <dbReference type="ChEBI" id="CHEBI:15377"/>
        <dbReference type="ChEBI" id="CHEBI:15378"/>
        <dbReference type="ChEBI" id="CHEBI:33019"/>
        <dbReference type="ChEBI" id="CHEBI:58053"/>
        <dbReference type="ChEBI" id="CHEBI:61402"/>
        <dbReference type="EC" id="3.6.1.66"/>
    </reaction>
</comment>
<dbReference type="GO" id="GO:0036222">
    <property type="term" value="F:XTP diphosphatase activity"/>
    <property type="evidence" value="ECO:0007669"/>
    <property type="project" value="UniProtKB-UniRule"/>
</dbReference>
<feature type="binding site" evidence="10">
    <location>
        <position position="73"/>
    </location>
    <ligand>
        <name>Mg(2+)</name>
        <dbReference type="ChEBI" id="CHEBI:18420"/>
    </ligand>
</feature>
<dbReference type="RefSeq" id="WP_098063298.1">
    <property type="nucleotide sequence ID" value="NZ_PDEP01000018.1"/>
</dbReference>
<dbReference type="EMBL" id="PDEP01000018">
    <property type="protein sequence ID" value="PEN04999.1"/>
    <property type="molecule type" value="Genomic_DNA"/>
</dbReference>
<dbReference type="GO" id="GO:0009117">
    <property type="term" value="P:nucleotide metabolic process"/>
    <property type="evidence" value="ECO:0007669"/>
    <property type="project" value="UniProtKB-KW"/>
</dbReference>
<feature type="binding site" evidence="10">
    <location>
        <position position="44"/>
    </location>
    <ligand>
        <name>Mg(2+)</name>
        <dbReference type="ChEBI" id="CHEBI:18420"/>
    </ligand>
</feature>
<sequence length="202" mass="21369">MASSPTLVLATHNSGKVAEFRTLLQALPLTLRTLDAWPTAPEVEEDADTLRGNALKKARAIHAHTGHAALADDTGLEVEALDGRPGVHTARFAGPNATDAENIAHLLDSLQDANTRAAQFRTVIALVTPQRTHCVEGICTGTIAEAPHGNGGFGYDPVFVPDGHSSSFAGMEADAKNAISHRRRALDALQSVLDAEFEAFFA</sequence>
<dbReference type="Gene3D" id="3.90.950.10">
    <property type="match status" value="1"/>
</dbReference>
<dbReference type="GO" id="GO:0009146">
    <property type="term" value="P:purine nucleoside triphosphate catabolic process"/>
    <property type="evidence" value="ECO:0007669"/>
    <property type="project" value="UniProtKB-UniRule"/>
</dbReference>
<evidence type="ECO:0000256" key="11">
    <source>
        <dbReference type="RuleBase" id="RU003781"/>
    </source>
</evidence>
<name>A0A2H3P1W8_9BACT</name>
<dbReference type="InterPro" id="IPR002637">
    <property type="entry name" value="RdgB/HAM1"/>
</dbReference>
<dbReference type="EC" id="3.6.1.66" evidence="10"/>
<dbReference type="HAMAP" id="MF_01405">
    <property type="entry name" value="Non_canon_purine_NTPase"/>
    <property type="match status" value="1"/>
</dbReference>
<evidence type="ECO:0000313" key="13">
    <source>
        <dbReference type="Proteomes" id="UP000221024"/>
    </source>
</evidence>